<dbReference type="RefSeq" id="XP_013779371.2">
    <property type="nucleotide sequence ID" value="XM_013923917.2"/>
</dbReference>
<dbReference type="SUPFAM" id="SSF52821">
    <property type="entry name" value="Rhodanese/Cell cycle control phosphatase"/>
    <property type="match status" value="1"/>
</dbReference>
<feature type="domain" description="Rhodanese" evidence="1">
    <location>
        <begin position="19"/>
        <end position="122"/>
    </location>
</feature>
<evidence type="ECO:0000313" key="2">
    <source>
        <dbReference type="Proteomes" id="UP000694941"/>
    </source>
</evidence>
<dbReference type="PANTHER" id="PTHR44086">
    <property type="entry name" value="THIOSULFATE SULFURTRANSFERASE RDL2, MITOCHONDRIAL-RELATED"/>
    <property type="match status" value="1"/>
</dbReference>
<protein>
    <submittedName>
        <fullName evidence="3">Heat shock protein 67B2-like</fullName>
    </submittedName>
</protein>
<dbReference type="PANTHER" id="PTHR44086:SF14">
    <property type="entry name" value="RHODANESE DOMAIN-CONTAINING PROTEIN"/>
    <property type="match status" value="1"/>
</dbReference>
<evidence type="ECO:0000259" key="1">
    <source>
        <dbReference type="PROSITE" id="PS50206"/>
    </source>
</evidence>
<organism evidence="2 3">
    <name type="scientific">Limulus polyphemus</name>
    <name type="common">Atlantic horseshoe crab</name>
    <dbReference type="NCBI Taxonomy" id="6850"/>
    <lineage>
        <taxon>Eukaryota</taxon>
        <taxon>Metazoa</taxon>
        <taxon>Ecdysozoa</taxon>
        <taxon>Arthropoda</taxon>
        <taxon>Chelicerata</taxon>
        <taxon>Merostomata</taxon>
        <taxon>Xiphosura</taxon>
        <taxon>Limulidae</taxon>
        <taxon>Limulus</taxon>
    </lineage>
</organism>
<dbReference type="SMART" id="SM00450">
    <property type="entry name" value="RHOD"/>
    <property type="match status" value="1"/>
</dbReference>
<dbReference type="Proteomes" id="UP000694941">
    <property type="component" value="Unplaced"/>
</dbReference>
<sequence length="123" mass="13967">MSCCSEKEIKYDELCNLVKANKMTLIDVRTFQELKDVGLIPGSLNIPLAEVEDAFRLLPNEFEKKYGSSQPSKNDENIIITCRSGRRAKDAIQILEKLGYNKIRCYCGSFLDWVEKGGKVVFP</sequence>
<name>A0ABM1BCS4_LIMPO</name>
<dbReference type="PROSITE" id="PS50206">
    <property type="entry name" value="RHODANESE_3"/>
    <property type="match status" value="1"/>
</dbReference>
<accession>A0ABM1BCS4</accession>
<evidence type="ECO:0000313" key="3">
    <source>
        <dbReference type="RefSeq" id="XP_013779371.2"/>
    </source>
</evidence>
<proteinExistence type="predicted"/>
<dbReference type="InterPro" id="IPR036873">
    <property type="entry name" value="Rhodanese-like_dom_sf"/>
</dbReference>
<dbReference type="GeneID" id="106463838"/>
<reference evidence="3" key="1">
    <citation type="submission" date="2025-08" db="UniProtKB">
        <authorList>
            <consortium name="RefSeq"/>
        </authorList>
    </citation>
    <scope>IDENTIFICATION</scope>
    <source>
        <tissue evidence="3">Muscle</tissue>
    </source>
</reference>
<dbReference type="Gene3D" id="3.40.250.10">
    <property type="entry name" value="Rhodanese-like domain"/>
    <property type="match status" value="1"/>
</dbReference>
<dbReference type="InterPro" id="IPR001763">
    <property type="entry name" value="Rhodanese-like_dom"/>
</dbReference>
<gene>
    <name evidence="3" type="primary">LOC106463838</name>
</gene>
<keyword evidence="2" id="KW-1185">Reference proteome</keyword>
<dbReference type="Pfam" id="PF00581">
    <property type="entry name" value="Rhodanese"/>
    <property type="match status" value="1"/>
</dbReference>